<reference evidence="2 3" key="1">
    <citation type="journal article" date="2018" name="Int. J. Syst. Evol. Microbiol.">
        <title>Flavobacterium chryseum sp. nov. and Flavobacterium psychroterrae sp. nov., novel environmental bacteria isolated from Antarctica.</title>
        <authorList>
            <person name="Kralova S."/>
            <person name="Svec P."/>
            <person name="Busse H.J."/>
            <person name="Stankova E."/>
            <person name="Vaczi P."/>
            <person name="Sedlacek I."/>
        </authorList>
    </citation>
    <scope>NUCLEOTIDE SEQUENCE [LARGE SCALE GENOMIC DNA]</scope>
    <source>
        <strain evidence="2 3">CCM 8827</strain>
    </source>
</reference>
<evidence type="ECO:0000259" key="1">
    <source>
        <dbReference type="Pfam" id="PF19512"/>
    </source>
</evidence>
<comment type="caution">
    <text evidence="2">The sequence shown here is derived from an EMBL/GenBank/DDBJ whole genome shotgun (WGS) entry which is preliminary data.</text>
</comment>
<accession>A0ABS5PIC5</accession>
<dbReference type="Pfam" id="PF19512">
    <property type="entry name" value="DUF6046"/>
    <property type="match status" value="1"/>
</dbReference>
<dbReference type="EMBL" id="JAGYVZ010000043">
    <property type="protein sequence ID" value="MBS7234074.1"/>
    <property type="molecule type" value="Genomic_DNA"/>
</dbReference>
<feature type="domain" description="DUF6046" evidence="1">
    <location>
        <begin position="91"/>
        <end position="216"/>
    </location>
</feature>
<keyword evidence="3" id="KW-1185">Reference proteome</keyword>
<gene>
    <name evidence="2" type="ORF">KHA90_24010</name>
</gene>
<dbReference type="Proteomes" id="UP000722625">
    <property type="component" value="Unassembled WGS sequence"/>
</dbReference>
<proteinExistence type="predicted"/>
<dbReference type="RefSeq" id="WP_213307864.1">
    <property type="nucleotide sequence ID" value="NZ_JAGYVZ010000043.1"/>
</dbReference>
<dbReference type="InterPro" id="IPR046109">
    <property type="entry name" value="DUF6046"/>
</dbReference>
<organism evidence="2 3">
    <name type="scientific">Flavobacterium psychroterrae</name>
    <dbReference type="NCBI Taxonomy" id="2133767"/>
    <lineage>
        <taxon>Bacteria</taxon>
        <taxon>Pseudomonadati</taxon>
        <taxon>Bacteroidota</taxon>
        <taxon>Flavobacteriia</taxon>
        <taxon>Flavobacteriales</taxon>
        <taxon>Flavobacteriaceae</taxon>
        <taxon>Flavobacterium</taxon>
    </lineage>
</organism>
<evidence type="ECO:0000313" key="3">
    <source>
        <dbReference type="Proteomes" id="UP000722625"/>
    </source>
</evidence>
<protein>
    <recommendedName>
        <fullName evidence="1">DUF6046 domain-containing protein</fullName>
    </recommendedName>
</protein>
<evidence type="ECO:0000313" key="2">
    <source>
        <dbReference type="EMBL" id="MBS7234074.1"/>
    </source>
</evidence>
<name>A0ABS5PIC5_9FLAO</name>
<sequence length="220" mass="25304">MDNRDILFASLVGTKVAESIPRFSVIQNELAKHVLPPIPFLPLRNVDKIKKAKSSVTVEELWWHSDSAPKADQQFFPLSFSLTKDGQKYLLPYETMISINGKNQIVKRSVAKGNKLPGTIKERWAQDDYDITITGVLIGDYEIGNIRDCYPWRDFEKLRDFLLKPQAIYVFCEPLRLLGINKIVIEDFSFPFTKGENVQAYEIKAVSDFDYLLVLKLDEK</sequence>